<dbReference type="EMBL" id="KP795572">
    <property type="protein sequence ID" value="AKN38250.1"/>
    <property type="molecule type" value="Genomic_DNA"/>
</dbReference>
<dbReference type="Pfam" id="PF08774">
    <property type="entry name" value="VRR_NUC"/>
    <property type="match status" value="1"/>
</dbReference>
<protein>
    <submittedName>
        <fullName evidence="6">Phage protein</fullName>
    </submittedName>
</protein>
<evidence type="ECO:0000256" key="4">
    <source>
        <dbReference type="SAM" id="MobiDB-lite"/>
    </source>
</evidence>
<dbReference type="GO" id="GO:0003676">
    <property type="term" value="F:nucleic acid binding"/>
    <property type="evidence" value="ECO:0007669"/>
    <property type="project" value="InterPro"/>
</dbReference>
<comment type="cofactor">
    <cofactor evidence="1">
        <name>Mg(2+)</name>
        <dbReference type="ChEBI" id="CHEBI:18420"/>
    </cofactor>
</comment>
<dbReference type="InterPro" id="IPR014883">
    <property type="entry name" value="VRR_NUC"/>
</dbReference>
<sequence length="170" mass="19188">MGVFAQPASGSFKSLSKAKRSDPIGERSSPHSKALKRLSDNPEKAKGNREHFVQVALFDRMFRDYPEIYKRMAAIPNGVYCHKRTAQSMVEEGLKKGYPDITLDAPRGAYHGMKLELKVGNNKLSSHQRAWLDQLNADGYYAVCVYGLEAAVNAFVRYWFLAPKERMAND</sequence>
<dbReference type="InterPro" id="IPR011856">
    <property type="entry name" value="tRNA_endonuc-like_dom_sf"/>
</dbReference>
<feature type="domain" description="VRR-NUC" evidence="5">
    <location>
        <begin position="41"/>
        <end position="149"/>
    </location>
</feature>
<evidence type="ECO:0000256" key="1">
    <source>
        <dbReference type="ARBA" id="ARBA00001946"/>
    </source>
</evidence>
<feature type="compositionally biased region" description="Basic and acidic residues" evidence="4">
    <location>
        <begin position="19"/>
        <end position="29"/>
    </location>
</feature>
<organism evidence="6">
    <name type="scientific">Vibrio splendidus</name>
    <dbReference type="NCBI Taxonomy" id="29497"/>
    <lineage>
        <taxon>Bacteria</taxon>
        <taxon>Pseudomonadati</taxon>
        <taxon>Pseudomonadota</taxon>
        <taxon>Gammaproteobacteria</taxon>
        <taxon>Vibrionales</taxon>
        <taxon>Vibrionaceae</taxon>
        <taxon>Vibrio</taxon>
    </lineage>
</organism>
<proteinExistence type="predicted"/>
<feature type="region of interest" description="Disordered" evidence="4">
    <location>
        <begin position="1"/>
        <end position="46"/>
    </location>
</feature>
<dbReference type="SMART" id="SM00990">
    <property type="entry name" value="VRR_NUC"/>
    <property type="match status" value="1"/>
</dbReference>
<dbReference type="AlphaFoldDB" id="A0A0H3ZPV8"/>
<dbReference type="Gene3D" id="3.40.1350.10">
    <property type="match status" value="1"/>
</dbReference>
<evidence type="ECO:0000259" key="5">
    <source>
        <dbReference type="SMART" id="SM00990"/>
    </source>
</evidence>
<evidence type="ECO:0000313" key="6">
    <source>
        <dbReference type="EMBL" id="AKN38250.1"/>
    </source>
</evidence>
<name>A0A0H3ZPV8_VIBSP</name>
<feature type="compositionally biased region" description="Basic and acidic residues" evidence="4">
    <location>
        <begin position="37"/>
        <end position="46"/>
    </location>
</feature>
<keyword evidence="2" id="KW-0540">Nuclease</keyword>
<reference evidence="6" key="1">
    <citation type="journal article" date="2015" name="MBio">
        <title>Eco-Evolutionary Dynamics of Episomes among Ecologically Cohesive Bacterial Populations.</title>
        <authorList>
            <person name="Xue H."/>
            <person name="Cordero O.X."/>
            <person name="Camas F.M."/>
            <person name="Trimble W."/>
            <person name="Meyer F."/>
            <person name="Guglielmini J."/>
            <person name="Rocha E.P."/>
            <person name="Polz M.F."/>
        </authorList>
    </citation>
    <scope>NUCLEOTIDE SEQUENCE</scope>
    <source>
        <strain evidence="6">FF_145</strain>
    </source>
</reference>
<evidence type="ECO:0000256" key="2">
    <source>
        <dbReference type="ARBA" id="ARBA00022722"/>
    </source>
</evidence>
<keyword evidence="3" id="KW-0378">Hydrolase</keyword>
<accession>A0A0H3ZPV8</accession>
<evidence type="ECO:0000256" key="3">
    <source>
        <dbReference type="ARBA" id="ARBA00022801"/>
    </source>
</evidence>
<dbReference type="GO" id="GO:0016788">
    <property type="term" value="F:hydrolase activity, acting on ester bonds"/>
    <property type="evidence" value="ECO:0007669"/>
    <property type="project" value="InterPro"/>
</dbReference>
<dbReference type="GO" id="GO:0004518">
    <property type="term" value="F:nuclease activity"/>
    <property type="evidence" value="ECO:0007669"/>
    <property type="project" value="UniProtKB-KW"/>
</dbReference>